<organism evidence="2">
    <name type="scientific">Menopon gallinae</name>
    <name type="common">poultry shaft louse</name>
    <dbReference type="NCBI Taxonomy" id="328185"/>
    <lineage>
        <taxon>Eukaryota</taxon>
        <taxon>Metazoa</taxon>
        <taxon>Ecdysozoa</taxon>
        <taxon>Arthropoda</taxon>
        <taxon>Hexapoda</taxon>
        <taxon>Insecta</taxon>
        <taxon>Pterygota</taxon>
        <taxon>Neoptera</taxon>
        <taxon>Paraneoptera</taxon>
        <taxon>Psocodea</taxon>
        <taxon>Troctomorpha</taxon>
        <taxon>Phthiraptera</taxon>
        <taxon>Amblycera</taxon>
        <taxon>Menoponidae</taxon>
        <taxon>Menopon</taxon>
    </lineage>
</organism>
<proteinExistence type="predicted"/>
<sequence length="194" mass="21339">MFNRPNSFPPKPLSLKSAKMKKMVRLFNKKKRSSVISYDVTPDAIPEGQRDIPRSFPKQTELYTNFRIDTCSSDLNGNNRESVNTNSQLAENGEEAPTEGTSETSSVAGSGSDTSISVPVERVESPSESASEESQLPVQQMGQTSSVSRNPPDSSKSIPLDRSDLSNVRALKELLKGVVDHDRVVKTRSMEIHI</sequence>
<protein>
    <submittedName>
        <fullName evidence="2">Uncharacterized protein</fullName>
    </submittedName>
</protein>
<feature type="compositionally biased region" description="Low complexity" evidence="1">
    <location>
        <begin position="115"/>
        <end position="134"/>
    </location>
</feature>
<reference evidence="2" key="1">
    <citation type="journal article" date="2024" name="Gigascience">
        <title>Chromosome-level genome of the poultry shaft louse Menopon gallinae provides insight into the host-switching and adaptive evolution of parasitic lice.</title>
        <authorList>
            <person name="Xu Y."/>
            <person name="Ma L."/>
            <person name="Liu S."/>
            <person name="Liang Y."/>
            <person name="Liu Q."/>
            <person name="He Z."/>
            <person name="Tian L."/>
            <person name="Duan Y."/>
            <person name="Cai W."/>
            <person name="Li H."/>
            <person name="Song F."/>
        </authorList>
    </citation>
    <scope>NUCLEOTIDE SEQUENCE</scope>
    <source>
        <strain evidence="2">Cailab_2023a</strain>
    </source>
</reference>
<feature type="compositionally biased region" description="Polar residues" evidence="1">
    <location>
        <begin position="72"/>
        <end position="90"/>
    </location>
</feature>
<evidence type="ECO:0000313" key="2">
    <source>
        <dbReference type="EMBL" id="KAL0280866.1"/>
    </source>
</evidence>
<evidence type="ECO:0000256" key="1">
    <source>
        <dbReference type="SAM" id="MobiDB-lite"/>
    </source>
</evidence>
<gene>
    <name evidence="2" type="ORF">PYX00_002028</name>
</gene>
<feature type="region of interest" description="Disordered" evidence="1">
    <location>
        <begin position="72"/>
        <end position="164"/>
    </location>
</feature>
<name>A0AAW2IG33_9NEOP</name>
<dbReference type="EMBL" id="JARGDH010000001">
    <property type="protein sequence ID" value="KAL0280866.1"/>
    <property type="molecule type" value="Genomic_DNA"/>
</dbReference>
<feature type="compositionally biased region" description="Polar residues" evidence="1">
    <location>
        <begin position="99"/>
        <end position="114"/>
    </location>
</feature>
<feature type="compositionally biased region" description="Polar residues" evidence="1">
    <location>
        <begin position="136"/>
        <end position="157"/>
    </location>
</feature>
<comment type="caution">
    <text evidence="2">The sequence shown here is derived from an EMBL/GenBank/DDBJ whole genome shotgun (WGS) entry which is preliminary data.</text>
</comment>
<accession>A0AAW2IG33</accession>
<dbReference type="AlphaFoldDB" id="A0AAW2IG33"/>